<dbReference type="OrthoDB" id="3431997at2759"/>
<dbReference type="AlphaFoldDB" id="A0A3E2H2P6"/>
<comment type="caution">
    <text evidence="2">The sequence shown here is derived from an EMBL/GenBank/DDBJ whole genome shotgun (WGS) entry which is preliminary data.</text>
</comment>
<feature type="non-terminal residue" evidence="2">
    <location>
        <position position="207"/>
    </location>
</feature>
<protein>
    <submittedName>
        <fullName evidence="2">Uncharacterized protein</fullName>
    </submittedName>
</protein>
<organism evidence="2 3">
    <name type="scientific">Scytalidium lignicola</name>
    <name type="common">Hyphomycete</name>
    <dbReference type="NCBI Taxonomy" id="5539"/>
    <lineage>
        <taxon>Eukaryota</taxon>
        <taxon>Fungi</taxon>
        <taxon>Dikarya</taxon>
        <taxon>Ascomycota</taxon>
        <taxon>Pezizomycotina</taxon>
        <taxon>Leotiomycetes</taxon>
        <taxon>Leotiomycetes incertae sedis</taxon>
        <taxon>Scytalidium</taxon>
    </lineage>
</organism>
<feature type="compositionally biased region" description="Basic and acidic residues" evidence="1">
    <location>
        <begin position="27"/>
        <end position="45"/>
    </location>
</feature>
<reference evidence="2 3" key="1">
    <citation type="submission" date="2018-05" db="EMBL/GenBank/DDBJ databases">
        <title>Draft genome sequence of Scytalidium lignicola DSM 105466, a ubiquitous saprotrophic fungus.</title>
        <authorList>
            <person name="Buettner E."/>
            <person name="Gebauer A.M."/>
            <person name="Hofrichter M."/>
            <person name="Liers C."/>
            <person name="Kellner H."/>
        </authorList>
    </citation>
    <scope>NUCLEOTIDE SEQUENCE [LARGE SCALE GENOMIC DNA]</scope>
    <source>
        <strain evidence="2 3">DSM 105466</strain>
    </source>
</reference>
<feature type="region of interest" description="Disordered" evidence="1">
    <location>
        <begin position="27"/>
        <end position="137"/>
    </location>
</feature>
<accession>A0A3E2H2P6</accession>
<dbReference type="EMBL" id="NCSJ02000203">
    <property type="protein sequence ID" value="RFU27512.1"/>
    <property type="molecule type" value="Genomic_DNA"/>
</dbReference>
<feature type="compositionally biased region" description="Polar residues" evidence="1">
    <location>
        <begin position="92"/>
        <end position="107"/>
    </location>
</feature>
<keyword evidence="3" id="KW-1185">Reference proteome</keyword>
<name>A0A3E2H2P6_SCYLI</name>
<evidence type="ECO:0000313" key="3">
    <source>
        <dbReference type="Proteomes" id="UP000258309"/>
    </source>
</evidence>
<feature type="compositionally biased region" description="Polar residues" evidence="1">
    <location>
        <begin position="55"/>
        <end position="71"/>
    </location>
</feature>
<evidence type="ECO:0000256" key="1">
    <source>
        <dbReference type="SAM" id="MobiDB-lite"/>
    </source>
</evidence>
<evidence type="ECO:0000313" key="2">
    <source>
        <dbReference type="EMBL" id="RFU27512.1"/>
    </source>
</evidence>
<feature type="non-terminal residue" evidence="2">
    <location>
        <position position="1"/>
    </location>
</feature>
<dbReference type="STRING" id="5539.A0A3E2H2P6"/>
<dbReference type="Proteomes" id="UP000258309">
    <property type="component" value="Unassembled WGS sequence"/>
</dbReference>
<sequence length="207" mass="23227">MSIYDRIADVQYAIRNSAEIDFRELDPPDDHVLPARNSLDARFDGTPRTSLDYGRSQSKSRAVSRTSSLKSLASRAKRPSPLPRIDSERLTNHNTNTSSYNDTASESAQEKNAGLGSLSDKSELSLPPLQPLPPPVTEEPLPLDEHFDKLKLKDQDSIGAQLGLNRIDSLDSYTDYKIYNAFITNLRICPVDLAGRYFYVEHRSFLP</sequence>
<feature type="compositionally biased region" description="Pro residues" evidence="1">
    <location>
        <begin position="128"/>
        <end position="137"/>
    </location>
</feature>
<gene>
    <name evidence="2" type="ORF">B7463_g8819</name>
</gene>
<proteinExistence type="predicted"/>